<organism evidence="3 4">
    <name type="scientific">Alkalidesulfovibrio alkalitolerans DSM 16529</name>
    <dbReference type="NCBI Taxonomy" id="1121439"/>
    <lineage>
        <taxon>Bacteria</taxon>
        <taxon>Pseudomonadati</taxon>
        <taxon>Thermodesulfobacteriota</taxon>
        <taxon>Desulfovibrionia</taxon>
        <taxon>Desulfovibrionales</taxon>
        <taxon>Desulfovibrionaceae</taxon>
        <taxon>Alkalidesulfovibrio</taxon>
    </lineage>
</organism>
<dbReference type="PANTHER" id="PTHR37945:SF1">
    <property type="entry name" value="EXTRACELLULAR TUNGSTATE BINDING PROTEIN"/>
    <property type="match status" value="1"/>
</dbReference>
<protein>
    <submittedName>
        <fullName evidence="3">PBP domain containing protein</fullName>
    </submittedName>
</protein>
<dbReference type="SUPFAM" id="SSF53850">
    <property type="entry name" value="Periplasmic binding protein-like II"/>
    <property type="match status" value="1"/>
</dbReference>
<dbReference type="PATRIC" id="fig|1121439.3.peg.2779"/>
<reference evidence="3 4" key="1">
    <citation type="journal article" date="2013" name="Genome Announc.">
        <title>Draft genome sequences for three mercury-methylating, sulfate-reducing bacteria.</title>
        <authorList>
            <person name="Brown S.D."/>
            <person name="Hurt R.A.Jr."/>
            <person name="Gilmour C.C."/>
            <person name="Elias D.A."/>
        </authorList>
    </citation>
    <scope>NUCLEOTIDE SEQUENCE [LARGE SCALE GENOMIC DNA]</scope>
    <source>
        <strain evidence="3 4">DSM 16529</strain>
    </source>
</reference>
<dbReference type="EMBL" id="ATHI01000031">
    <property type="protein sequence ID" value="EPR30674.1"/>
    <property type="molecule type" value="Genomic_DNA"/>
</dbReference>
<dbReference type="Gene3D" id="3.40.190.10">
    <property type="entry name" value="Periplasmic binding protein-like II"/>
    <property type="match status" value="2"/>
</dbReference>
<dbReference type="Proteomes" id="UP000014975">
    <property type="component" value="Unassembled WGS sequence"/>
</dbReference>
<dbReference type="RefSeq" id="WP_020888092.1">
    <property type="nucleotide sequence ID" value="NZ_ATHI01000031.1"/>
</dbReference>
<gene>
    <name evidence="3" type="ORF">dsat_1396</name>
</gene>
<dbReference type="PANTHER" id="PTHR37945">
    <property type="entry name" value="EXTRACELLULAR TUNGSTATE BINDING PROTEIN"/>
    <property type="match status" value="1"/>
</dbReference>
<name>S7U9R8_9BACT</name>
<feature type="signal peptide" evidence="1">
    <location>
        <begin position="1"/>
        <end position="20"/>
    </location>
</feature>
<dbReference type="OrthoDB" id="186379at2"/>
<keyword evidence="1" id="KW-0732">Signal</keyword>
<dbReference type="STRING" id="1121439.dsat_1396"/>
<evidence type="ECO:0000313" key="3">
    <source>
        <dbReference type="EMBL" id="EPR30674.1"/>
    </source>
</evidence>
<comment type="caution">
    <text evidence="3">The sequence shown here is derived from an EMBL/GenBank/DDBJ whole genome shotgun (WGS) entry which is preliminary data.</text>
</comment>
<feature type="domain" description="PBP" evidence="2">
    <location>
        <begin position="17"/>
        <end position="247"/>
    </location>
</feature>
<keyword evidence="4" id="KW-1185">Reference proteome</keyword>
<evidence type="ECO:0000256" key="1">
    <source>
        <dbReference type="SAM" id="SignalP"/>
    </source>
</evidence>
<accession>S7U9R8</accession>
<proteinExistence type="predicted"/>
<feature type="chain" id="PRO_5004557460" evidence="1">
    <location>
        <begin position="21"/>
        <end position="269"/>
    </location>
</feature>
<dbReference type="Pfam" id="PF12849">
    <property type="entry name" value="PBP_like_2"/>
    <property type="match status" value="1"/>
</dbReference>
<dbReference type="InterPro" id="IPR024370">
    <property type="entry name" value="PBP_domain"/>
</dbReference>
<dbReference type="AlphaFoldDB" id="S7U9R8"/>
<evidence type="ECO:0000259" key="2">
    <source>
        <dbReference type="Pfam" id="PF12849"/>
    </source>
</evidence>
<evidence type="ECO:0000313" key="4">
    <source>
        <dbReference type="Proteomes" id="UP000014975"/>
    </source>
</evidence>
<dbReference type="eggNOG" id="COG2998">
    <property type="taxonomic scope" value="Bacteria"/>
</dbReference>
<sequence length="269" mass="28622">MRILSILALALFLATAPAAAQTLMMATTTSTEDTGLLDQLMPMFTQDTGIDIKWTSTGTGKALKMGENCDVDVLMVHAPAAEKKFVEDGFGTARNEFMYNDFVVVGPTADPAGIKGDSSAKALAAIASTKALFISRGDDSGTHKAEQTLWKKAELPLPDKETWYVQAGQGMMQTLMMAAERGGYALTDRGTYISYEAKAGAAPALVILVEGDDALKNQYSVIPVNPAKCPNAQLGAAEKLATWVASEKGQKAIAGFKLEGKQLFYPNAK</sequence>
<dbReference type="InterPro" id="IPR052738">
    <property type="entry name" value="ABC-Tungstate_binding"/>
</dbReference>